<comment type="similarity">
    <text evidence="2 7">Belongs to the DLT1 family.</text>
</comment>
<evidence type="ECO:0000256" key="1">
    <source>
        <dbReference type="ARBA" id="ARBA00002489"/>
    </source>
</evidence>
<evidence type="ECO:0000256" key="8">
    <source>
        <dbReference type="SAM" id="MobiDB-lite"/>
    </source>
</evidence>
<feature type="region of interest" description="Disordered" evidence="8">
    <location>
        <begin position="685"/>
        <end position="706"/>
    </location>
</feature>
<feature type="transmembrane region" description="Helical" evidence="7">
    <location>
        <begin position="441"/>
        <end position="460"/>
    </location>
</feature>
<comment type="function">
    <text evidence="1 7">Required for growth under high-pressure and low-temperature conditions.</text>
</comment>
<comment type="caution">
    <text evidence="10">The sequence shown here is derived from an EMBL/GenBank/DDBJ whole genome shotgun (WGS) entry which is preliminary data.</text>
</comment>
<feature type="compositionally biased region" description="Low complexity" evidence="8">
    <location>
        <begin position="370"/>
        <end position="380"/>
    </location>
</feature>
<evidence type="ECO:0000256" key="3">
    <source>
        <dbReference type="ARBA" id="ARBA00021353"/>
    </source>
</evidence>
<evidence type="ECO:0000259" key="9">
    <source>
        <dbReference type="Pfam" id="PF12090"/>
    </source>
</evidence>
<feature type="region of interest" description="Disordered" evidence="8">
    <location>
        <begin position="365"/>
        <end position="389"/>
    </location>
</feature>
<feature type="region of interest" description="Disordered" evidence="8">
    <location>
        <begin position="205"/>
        <end position="273"/>
    </location>
</feature>
<dbReference type="OrthoDB" id="337038at2759"/>
<feature type="transmembrane region" description="Helical" evidence="7">
    <location>
        <begin position="404"/>
        <end position="429"/>
    </location>
</feature>
<dbReference type="PANTHER" id="PTHR40021">
    <property type="entry name" value="DEFECT AT LOW TEMPERATURE PROTEIN 1"/>
    <property type="match status" value="1"/>
</dbReference>
<accession>K1VZH5</accession>
<dbReference type="InterPro" id="IPR046468">
    <property type="entry name" value="Spt20-like_SEP"/>
</dbReference>
<dbReference type="PANTHER" id="PTHR40021:SF1">
    <property type="entry name" value="DEFECT AT LOW TEMPERATURE PROTEIN 1"/>
    <property type="match status" value="1"/>
</dbReference>
<dbReference type="InterPro" id="IPR038869">
    <property type="entry name" value="DLT1"/>
</dbReference>
<feature type="domain" description="Spt20-like SEP" evidence="9">
    <location>
        <begin position="23"/>
        <end position="139"/>
    </location>
</feature>
<keyword evidence="4 7" id="KW-0812">Transmembrane</keyword>
<sequence length="706" mass="77185">MASASGYNYHRFARAVLKKARKWEPSLSIQLYPTYWRFEHSEINFLYDGPMKPFLMALRAQVIPAALIPFLYDIRPPVSFVDGCLVVEIQDFRKGPETRSRVVMRPAPETLPLTIDNMLSRRQERWDDNMTLELESRIMVSLPGQSPNVGADGQFRSNAHKGEEEDNELESIRKLLGAGTRSQAGAFQPNWSVLRLLERIKAHNKQKESEAAARAAGQAKQLPTGGPGGGPPPPTNEEKKKSKKKRPAAEAADDGEKKPAKKKKAAPKKHLAEQRQSAVSFLLLLNHTPILRSHASNTGVTEEVDFTRLSQALSELRIMGREQARLIDYLTVNQTKMHPPRCRHQPHHARTIGGLSADFGPSTRPIASLSSPTPSTSDTSTPRRSDDTAVMGTLGTKRRGLSSFLYHTSFSLFILILAALLVGAAWGLGEQAAKSSHASRWNLFALCVAFAALVSIYLLLLDPCVEIHLDARLRTGIRDSSAAALVGHWTSAGWNTRCLPGRLEGKEQDTANALRAMPRPYIPIKTVDAPKKVARHIQAEYARTTVIAHMSSPTTGGHPGWGKPGTEWDGVHFRSYILATVPTMQELLLPSVKLRRSDVSELVPAAKSLDPNDSVLPTFVASYVTLVQKALYAGEEPSQKDAHATQICLQVVKNLVDIKRKRAAGAGHAGAGATAAAGTRADIASPHAHFTSPPTALPGRMLEGHI</sequence>
<dbReference type="GO" id="GO:0016020">
    <property type="term" value="C:membrane"/>
    <property type="evidence" value="ECO:0007669"/>
    <property type="project" value="UniProtKB-SubCell"/>
</dbReference>
<evidence type="ECO:0000256" key="4">
    <source>
        <dbReference type="ARBA" id="ARBA00022692"/>
    </source>
</evidence>
<name>K1VZH5_TRIAC</name>
<feature type="compositionally biased region" description="Basic residues" evidence="8">
    <location>
        <begin position="259"/>
        <end position="269"/>
    </location>
</feature>
<dbReference type="EMBL" id="AMBO01000296">
    <property type="protein sequence ID" value="EKD02158.1"/>
    <property type="molecule type" value="Genomic_DNA"/>
</dbReference>
<reference evidence="10" key="1">
    <citation type="journal article" date="2012" name="Eukaryot. Cell">
        <title>Genome sequence of the Trichosporon asahii environmental strain CBS 8904.</title>
        <authorList>
            <person name="Yang R.Y."/>
            <person name="Li H.T."/>
            <person name="Zhu H."/>
            <person name="Zhou G.P."/>
            <person name="Wang M."/>
            <person name="Wang L."/>
        </authorList>
    </citation>
    <scope>NUCLEOTIDE SEQUENCE [LARGE SCALE GENOMIC DNA]</scope>
    <source>
        <strain evidence="10">CBS 8904</strain>
    </source>
</reference>
<evidence type="ECO:0000313" key="10">
    <source>
        <dbReference type="EMBL" id="EKD02158.1"/>
    </source>
</evidence>
<dbReference type="AlphaFoldDB" id="K1VZH5"/>
<dbReference type="HOGENOM" id="CLU_390874_0_0_1"/>
<dbReference type="eggNOG" id="ENOG502QS30">
    <property type="taxonomic scope" value="Eukaryota"/>
</dbReference>
<feature type="compositionally biased region" description="Low complexity" evidence="8">
    <location>
        <begin position="212"/>
        <end position="224"/>
    </location>
</feature>
<dbReference type="Pfam" id="PF12090">
    <property type="entry name" value="Spt20_SEP"/>
    <property type="match status" value="1"/>
</dbReference>
<gene>
    <name evidence="7" type="primary">DLT1</name>
    <name evidence="10" type="ORF">A1Q2_03520</name>
</gene>
<evidence type="ECO:0000256" key="5">
    <source>
        <dbReference type="ARBA" id="ARBA00022989"/>
    </source>
</evidence>
<comment type="subcellular location">
    <subcellularLocation>
        <location evidence="7">Membrane</location>
        <topology evidence="7">Multi-pass membrane protein</topology>
    </subcellularLocation>
</comment>
<keyword evidence="6 7" id="KW-0472">Membrane</keyword>
<evidence type="ECO:0000313" key="11">
    <source>
        <dbReference type="Proteomes" id="UP000006757"/>
    </source>
</evidence>
<dbReference type="Proteomes" id="UP000006757">
    <property type="component" value="Unassembled WGS sequence"/>
</dbReference>
<evidence type="ECO:0000256" key="7">
    <source>
        <dbReference type="RuleBase" id="RU367100"/>
    </source>
</evidence>
<proteinExistence type="inferred from homology"/>
<keyword evidence="11" id="KW-1185">Reference proteome</keyword>
<dbReference type="InParanoid" id="K1VZH5"/>
<keyword evidence="5 7" id="KW-1133">Transmembrane helix</keyword>
<feature type="region of interest" description="Disordered" evidence="8">
    <location>
        <begin position="141"/>
        <end position="170"/>
    </location>
</feature>
<evidence type="ECO:0000256" key="2">
    <source>
        <dbReference type="ARBA" id="ARBA00005550"/>
    </source>
</evidence>
<reference evidence="10" key="2">
    <citation type="submission" date="2012-08" db="EMBL/GenBank/DDBJ databases">
        <authorList>
            <person name="Yang R.-Y."/>
            <person name="Li H.-T."/>
            <person name="Zhu H."/>
            <person name="Zhou G.-P."/>
            <person name="Wang M."/>
            <person name="Wang L."/>
        </authorList>
    </citation>
    <scope>NUCLEOTIDE SEQUENCE</scope>
    <source>
        <strain evidence="10">CBS 8904</strain>
    </source>
</reference>
<protein>
    <recommendedName>
        <fullName evidence="3 7">Defect at low temperature protein 1</fullName>
    </recommendedName>
</protein>
<dbReference type="STRING" id="1220162.K1VZH5"/>
<organism evidence="10 11">
    <name type="scientific">Trichosporon asahii var. asahii (strain CBS 8904)</name>
    <name type="common">Yeast</name>
    <dbReference type="NCBI Taxonomy" id="1220162"/>
    <lineage>
        <taxon>Eukaryota</taxon>
        <taxon>Fungi</taxon>
        <taxon>Dikarya</taxon>
        <taxon>Basidiomycota</taxon>
        <taxon>Agaricomycotina</taxon>
        <taxon>Tremellomycetes</taxon>
        <taxon>Trichosporonales</taxon>
        <taxon>Trichosporonaceae</taxon>
        <taxon>Trichosporon</taxon>
    </lineage>
</organism>
<evidence type="ECO:0000256" key="6">
    <source>
        <dbReference type="ARBA" id="ARBA00023136"/>
    </source>
</evidence>